<accession>A0ACC2M207</accession>
<dbReference type="EMBL" id="CM056813">
    <property type="protein sequence ID" value="KAJ8639777.1"/>
    <property type="molecule type" value="Genomic_DNA"/>
</dbReference>
<proteinExistence type="predicted"/>
<evidence type="ECO:0000313" key="1">
    <source>
        <dbReference type="EMBL" id="KAJ8639777.1"/>
    </source>
</evidence>
<comment type="caution">
    <text evidence="1">The sequence shown here is derived from an EMBL/GenBank/DDBJ whole genome shotgun (WGS) entry which is preliminary data.</text>
</comment>
<organism evidence="1 2">
    <name type="scientific">Persea americana</name>
    <name type="common">Avocado</name>
    <dbReference type="NCBI Taxonomy" id="3435"/>
    <lineage>
        <taxon>Eukaryota</taxon>
        <taxon>Viridiplantae</taxon>
        <taxon>Streptophyta</taxon>
        <taxon>Embryophyta</taxon>
        <taxon>Tracheophyta</taxon>
        <taxon>Spermatophyta</taxon>
        <taxon>Magnoliopsida</taxon>
        <taxon>Magnoliidae</taxon>
        <taxon>Laurales</taxon>
        <taxon>Lauraceae</taxon>
        <taxon>Persea</taxon>
    </lineage>
</organism>
<dbReference type="Proteomes" id="UP001234297">
    <property type="component" value="Chromosome 5"/>
</dbReference>
<evidence type="ECO:0000313" key="2">
    <source>
        <dbReference type="Proteomes" id="UP001234297"/>
    </source>
</evidence>
<reference evidence="1 2" key="1">
    <citation type="journal article" date="2022" name="Hortic Res">
        <title>A haplotype resolved chromosomal level avocado genome allows analysis of novel avocado genes.</title>
        <authorList>
            <person name="Nath O."/>
            <person name="Fletcher S.J."/>
            <person name="Hayward A."/>
            <person name="Shaw L.M."/>
            <person name="Masouleh A.K."/>
            <person name="Furtado A."/>
            <person name="Henry R.J."/>
            <person name="Mitter N."/>
        </authorList>
    </citation>
    <scope>NUCLEOTIDE SEQUENCE [LARGE SCALE GENOMIC DNA]</scope>
    <source>
        <strain evidence="2">cv. Hass</strain>
    </source>
</reference>
<protein>
    <submittedName>
        <fullName evidence="1">Uncharacterized protein</fullName>
    </submittedName>
</protein>
<gene>
    <name evidence="1" type="ORF">MRB53_016471</name>
</gene>
<name>A0ACC2M207_PERAE</name>
<keyword evidence="2" id="KW-1185">Reference proteome</keyword>
<sequence>MEAVLHYRCDYDLVFCMDISFPIIDWEMNINVVPFAKNRDYSPVSLFIFSGDDGQAAGLQGGGNGTPATAIV</sequence>